<reference evidence="1 2" key="1">
    <citation type="submission" date="2012-05" db="EMBL/GenBank/DDBJ databases">
        <authorList>
            <person name="Harkins D.M."/>
            <person name="Madupu R."/>
            <person name="Durkin A.S."/>
            <person name="Torralba M."/>
            <person name="Methe B."/>
            <person name="Sutton G.G."/>
            <person name="Nelson K.E."/>
        </authorList>
    </citation>
    <scope>NUCLEOTIDE SEQUENCE [LARGE SCALE GENOMIC DNA]</scope>
    <source>
        <strain evidence="1 2">F0489</strain>
    </source>
</reference>
<keyword evidence="2" id="KW-1185">Reference proteome</keyword>
<evidence type="ECO:0000313" key="1">
    <source>
        <dbReference type="EMBL" id="EJF38647.1"/>
    </source>
</evidence>
<accession>J0N2Q0</accession>
<sequence>MFHGAVLSVGELIERAKADHSTRPAIRDDRAVLHTAASNAAHCARLLSQGGTLDDVWRFCVLQTLDDYTSTLRRGGISLASKVFEQEPAPTGSHEVDAALAALAEHLAHHDGWDTPAWVQDPSRTTVWYPDLIEQERQEATDTAPPAFRRRGVFITPRALWRA</sequence>
<organism evidence="1 2">
    <name type="scientific">Actinomyces massiliensis F0489</name>
    <dbReference type="NCBI Taxonomy" id="1125718"/>
    <lineage>
        <taxon>Bacteria</taxon>
        <taxon>Bacillati</taxon>
        <taxon>Actinomycetota</taxon>
        <taxon>Actinomycetes</taxon>
        <taxon>Actinomycetales</taxon>
        <taxon>Actinomycetaceae</taxon>
        <taxon>Actinomyces</taxon>
    </lineage>
</organism>
<dbReference type="AlphaFoldDB" id="J0N2Q0"/>
<name>J0N2Q0_9ACTO</name>
<dbReference type="PATRIC" id="fig|1125718.3.peg.2424"/>
<comment type="caution">
    <text evidence="1">The sequence shown here is derived from an EMBL/GenBank/DDBJ whole genome shotgun (WGS) entry which is preliminary data.</text>
</comment>
<evidence type="ECO:0000313" key="2">
    <source>
        <dbReference type="Proteomes" id="UP000002941"/>
    </source>
</evidence>
<dbReference type="eggNOG" id="ENOG5033XXM">
    <property type="taxonomic scope" value="Bacteria"/>
</dbReference>
<protein>
    <submittedName>
        <fullName evidence="1">Uncharacterized protein</fullName>
    </submittedName>
</protein>
<gene>
    <name evidence="1" type="ORF">HMPREF1318_2626</name>
</gene>
<dbReference type="EMBL" id="AKFT01000187">
    <property type="protein sequence ID" value="EJF38647.1"/>
    <property type="molecule type" value="Genomic_DNA"/>
</dbReference>
<proteinExistence type="predicted"/>
<dbReference type="Proteomes" id="UP000002941">
    <property type="component" value="Unassembled WGS sequence"/>
</dbReference>